<feature type="active site" description="Proton donor" evidence="19">
    <location>
        <position position="238"/>
    </location>
</feature>
<dbReference type="InterPro" id="IPR016169">
    <property type="entry name" value="FAD-bd_PCMH_sub2"/>
</dbReference>
<comment type="pathway">
    <text evidence="4 19">Cell wall biogenesis; peptidoglycan biosynthesis.</text>
</comment>
<evidence type="ECO:0000256" key="14">
    <source>
        <dbReference type="ARBA" id="ARBA00023002"/>
    </source>
</evidence>
<dbReference type="Proteomes" id="UP000238642">
    <property type="component" value="Unassembled WGS sequence"/>
</dbReference>
<evidence type="ECO:0000256" key="7">
    <source>
        <dbReference type="ARBA" id="ARBA00022490"/>
    </source>
</evidence>
<dbReference type="NCBIfam" id="NF000755">
    <property type="entry name" value="PRK00046.1"/>
    <property type="match status" value="1"/>
</dbReference>
<dbReference type="Gene3D" id="3.30.465.10">
    <property type="match status" value="1"/>
</dbReference>
<feature type="domain" description="FAD-binding PCMH-type" evidence="20">
    <location>
        <begin position="19"/>
        <end position="188"/>
    </location>
</feature>
<dbReference type="Pfam" id="PF01565">
    <property type="entry name" value="FAD_binding_4"/>
    <property type="match status" value="1"/>
</dbReference>
<feature type="active site" evidence="19">
    <location>
        <position position="164"/>
    </location>
</feature>
<keyword evidence="13 19" id="KW-0573">Peptidoglycan synthesis</keyword>
<dbReference type="AlphaFoldDB" id="A0A2S9JR65"/>
<keyword evidence="7 19" id="KW-0963">Cytoplasm</keyword>
<evidence type="ECO:0000313" key="21">
    <source>
        <dbReference type="EMBL" id="PRD55786.1"/>
    </source>
</evidence>
<name>A0A2S9JR65_9SPHI</name>
<keyword evidence="12 19" id="KW-0133">Cell shape</keyword>
<keyword evidence="10 19" id="KW-0274">FAD</keyword>
<dbReference type="SUPFAM" id="SSF56194">
    <property type="entry name" value="Uridine diphospho-N-Acetylenolpyruvylglucosamine reductase, MurB, C-terminal domain"/>
    <property type="match status" value="1"/>
</dbReference>
<keyword evidence="22" id="KW-1185">Reference proteome</keyword>
<evidence type="ECO:0000256" key="19">
    <source>
        <dbReference type="HAMAP-Rule" id="MF_00037"/>
    </source>
</evidence>
<evidence type="ECO:0000256" key="4">
    <source>
        <dbReference type="ARBA" id="ARBA00004752"/>
    </source>
</evidence>
<keyword evidence="11 19" id="KW-0521">NADP</keyword>
<accession>A0A2S9JR65</accession>
<dbReference type="HAMAP" id="MF_00037">
    <property type="entry name" value="MurB"/>
    <property type="match status" value="1"/>
</dbReference>
<evidence type="ECO:0000256" key="13">
    <source>
        <dbReference type="ARBA" id="ARBA00022984"/>
    </source>
</evidence>
<sequence>MTNSIQHHISLKTYNTFGVEVFCKDFLIIDHENQLPILFKEDVFSSEFFVLGGGSNVLFTRNYNGLILHIGNKGITHFIKDNFVYITAKGGEVWNDFVQYCVKHNFGGVENMALIPGTVGASPIQNIGAYGTELMDVFYSCQAFDTTTGAFTTFHNEDCQFTYRDSIFKSTHKGRFIITSVTYKLHLQHKINSSYGAIAMELQKNGISYPTIKDIAEVVSRIRVEKLPDPSTIGNAGSFFKNPIIPTITFKELQKKYPGIIFYTVDEDHVKLAAGWLIEACGWKGKIDGNVAVWKNQALVITNLGNATGSEIYTISSKIMNDVYKKFGLTLEREVNIL</sequence>
<dbReference type="Pfam" id="PF02873">
    <property type="entry name" value="MurB_C"/>
    <property type="match status" value="1"/>
</dbReference>
<evidence type="ECO:0000256" key="9">
    <source>
        <dbReference type="ARBA" id="ARBA00022630"/>
    </source>
</evidence>
<dbReference type="InterPro" id="IPR036318">
    <property type="entry name" value="FAD-bd_PCMH-like_sf"/>
</dbReference>
<dbReference type="GO" id="GO:0009252">
    <property type="term" value="P:peptidoglycan biosynthetic process"/>
    <property type="evidence" value="ECO:0007669"/>
    <property type="project" value="UniProtKB-UniRule"/>
</dbReference>
<evidence type="ECO:0000256" key="1">
    <source>
        <dbReference type="ARBA" id="ARBA00001974"/>
    </source>
</evidence>
<dbReference type="PROSITE" id="PS51387">
    <property type="entry name" value="FAD_PCMH"/>
    <property type="match status" value="1"/>
</dbReference>
<dbReference type="EC" id="1.3.1.98" evidence="5 19"/>
<feature type="active site" evidence="19">
    <location>
        <position position="334"/>
    </location>
</feature>
<evidence type="ECO:0000256" key="11">
    <source>
        <dbReference type="ARBA" id="ARBA00022857"/>
    </source>
</evidence>
<dbReference type="GO" id="GO:0071949">
    <property type="term" value="F:FAD binding"/>
    <property type="evidence" value="ECO:0007669"/>
    <property type="project" value="InterPro"/>
</dbReference>
<gene>
    <name evidence="19" type="primary">murB</name>
    <name evidence="21" type="ORF">C5749_00345</name>
</gene>
<dbReference type="InterPro" id="IPR036635">
    <property type="entry name" value="MurB_C_sf"/>
</dbReference>
<dbReference type="Gene3D" id="3.30.43.10">
    <property type="entry name" value="Uridine Diphospho-n-acetylenolpyruvylglucosamine Reductase, domain 2"/>
    <property type="match status" value="1"/>
</dbReference>
<dbReference type="PANTHER" id="PTHR21071">
    <property type="entry name" value="UDP-N-ACETYLENOLPYRUVOYLGLUCOSAMINE REDUCTASE"/>
    <property type="match status" value="1"/>
</dbReference>
<dbReference type="UniPathway" id="UPA00219"/>
<evidence type="ECO:0000256" key="2">
    <source>
        <dbReference type="ARBA" id="ARBA00003921"/>
    </source>
</evidence>
<dbReference type="PANTHER" id="PTHR21071:SF4">
    <property type="entry name" value="UDP-N-ACETYLENOLPYRUVOYLGLUCOSAMINE REDUCTASE"/>
    <property type="match status" value="1"/>
</dbReference>
<dbReference type="EMBL" id="PVBS01000001">
    <property type="protein sequence ID" value="PRD55786.1"/>
    <property type="molecule type" value="Genomic_DNA"/>
</dbReference>
<comment type="subcellular location">
    <subcellularLocation>
        <location evidence="3 19">Cytoplasm</location>
    </subcellularLocation>
</comment>
<evidence type="ECO:0000256" key="17">
    <source>
        <dbReference type="ARBA" id="ARBA00031026"/>
    </source>
</evidence>
<comment type="caution">
    <text evidence="21">The sequence shown here is derived from an EMBL/GenBank/DDBJ whole genome shotgun (WGS) entry which is preliminary data.</text>
</comment>
<evidence type="ECO:0000256" key="5">
    <source>
        <dbReference type="ARBA" id="ARBA00012518"/>
    </source>
</evidence>
<keyword evidence="14 19" id="KW-0560">Oxidoreductase</keyword>
<dbReference type="GO" id="GO:0008360">
    <property type="term" value="P:regulation of cell shape"/>
    <property type="evidence" value="ECO:0007669"/>
    <property type="project" value="UniProtKB-KW"/>
</dbReference>
<keyword evidence="9 19" id="KW-0285">Flavoprotein</keyword>
<dbReference type="InterPro" id="IPR016166">
    <property type="entry name" value="FAD-bd_PCMH"/>
</dbReference>
<dbReference type="GO" id="GO:0051301">
    <property type="term" value="P:cell division"/>
    <property type="evidence" value="ECO:0007669"/>
    <property type="project" value="UniProtKB-KW"/>
</dbReference>
<evidence type="ECO:0000256" key="15">
    <source>
        <dbReference type="ARBA" id="ARBA00023306"/>
    </source>
</evidence>
<evidence type="ECO:0000256" key="6">
    <source>
        <dbReference type="ARBA" id="ARBA00015188"/>
    </source>
</evidence>
<dbReference type="RefSeq" id="WP_105721973.1">
    <property type="nucleotide sequence ID" value="NZ_PVBS01000001.1"/>
</dbReference>
<evidence type="ECO:0000256" key="10">
    <source>
        <dbReference type="ARBA" id="ARBA00022827"/>
    </source>
</evidence>
<evidence type="ECO:0000313" key="22">
    <source>
        <dbReference type="Proteomes" id="UP000238642"/>
    </source>
</evidence>
<dbReference type="InterPro" id="IPR011601">
    <property type="entry name" value="MurB_C"/>
</dbReference>
<dbReference type="GO" id="GO:0071555">
    <property type="term" value="P:cell wall organization"/>
    <property type="evidence" value="ECO:0007669"/>
    <property type="project" value="UniProtKB-KW"/>
</dbReference>
<organism evidence="21 22">
    <name type="scientific">Sphingobacterium gobiense</name>
    <dbReference type="NCBI Taxonomy" id="1382456"/>
    <lineage>
        <taxon>Bacteria</taxon>
        <taxon>Pseudomonadati</taxon>
        <taxon>Bacteroidota</taxon>
        <taxon>Sphingobacteriia</taxon>
        <taxon>Sphingobacteriales</taxon>
        <taxon>Sphingobacteriaceae</taxon>
        <taxon>Sphingobacterium</taxon>
    </lineage>
</organism>
<comment type="function">
    <text evidence="2 19">Cell wall formation.</text>
</comment>
<comment type="catalytic activity">
    <reaction evidence="18 19">
        <text>UDP-N-acetyl-alpha-D-muramate + NADP(+) = UDP-N-acetyl-3-O-(1-carboxyvinyl)-alpha-D-glucosamine + NADPH + H(+)</text>
        <dbReference type="Rhea" id="RHEA:12248"/>
        <dbReference type="ChEBI" id="CHEBI:15378"/>
        <dbReference type="ChEBI" id="CHEBI:57783"/>
        <dbReference type="ChEBI" id="CHEBI:58349"/>
        <dbReference type="ChEBI" id="CHEBI:68483"/>
        <dbReference type="ChEBI" id="CHEBI:70757"/>
        <dbReference type="EC" id="1.3.1.98"/>
    </reaction>
</comment>
<evidence type="ECO:0000256" key="3">
    <source>
        <dbReference type="ARBA" id="ARBA00004496"/>
    </source>
</evidence>
<comment type="cofactor">
    <cofactor evidence="1 19">
        <name>FAD</name>
        <dbReference type="ChEBI" id="CHEBI:57692"/>
    </cofactor>
</comment>
<evidence type="ECO:0000256" key="16">
    <source>
        <dbReference type="ARBA" id="ARBA00023316"/>
    </source>
</evidence>
<dbReference type="InterPro" id="IPR006094">
    <property type="entry name" value="Oxid_FAD_bind_N"/>
</dbReference>
<dbReference type="GO" id="GO:0008762">
    <property type="term" value="F:UDP-N-acetylmuramate dehydrogenase activity"/>
    <property type="evidence" value="ECO:0007669"/>
    <property type="project" value="UniProtKB-UniRule"/>
</dbReference>
<keyword evidence="8 19" id="KW-0132">Cell division</keyword>
<dbReference type="OrthoDB" id="9804753at2"/>
<dbReference type="InterPro" id="IPR003170">
    <property type="entry name" value="MurB"/>
</dbReference>
<keyword evidence="15 19" id="KW-0131">Cell cycle</keyword>
<proteinExistence type="inferred from homology"/>
<dbReference type="Gene3D" id="3.90.78.10">
    <property type="entry name" value="UDP-N-acetylenolpyruvoylglucosamine reductase, C-terminal domain"/>
    <property type="match status" value="1"/>
</dbReference>
<evidence type="ECO:0000256" key="18">
    <source>
        <dbReference type="ARBA" id="ARBA00048914"/>
    </source>
</evidence>
<evidence type="ECO:0000259" key="20">
    <source>
        <dbReference type="PROSITE" id="PS51387"/>
    </source>
</evidence>
<evidence type="ECO:0000256" key="12">
    <source>
        <dbReference type="ARBA" id="ARBA00022960"/>
    </source>
</evidence>
<comment type="similarity">
    <text evidence="19">Belongs to the MurB family.</text>
</comment>
<reference evidence="21 22" key="1">
    <citation type="submission" date="2018-02" db="EMBL/GenBank/DDBJ databases">
        <title>The draft genome of Sphingobacterium gobiense H7.</title>
        <authorList>
            <person name="Li L."/>
            <person name="Liu L."/>
            <person name="Zhang X."/>
            <person name="Wang T."/>
            <person name="Liang L."/>
        </authorList>
    </citation>
    <scope>NUCLEOTIDE SEQUENCE [LARGE SCALE GENOMIC DNA]</scope>
    <source>
        <strain evidence="21 22">ACCC 05757</strain>
    </source>
</reference>
<dbReference type="InterPro" id="IPR016167">
    <property type="entry name" value="FAD-bd_PCMH_sub1"/>
</dbReference>
<dbReference type="SUPFAM" id="SSF56176">
    <property type="entry name" value="FAD-binding/transporter-associated domain-like"/>
    <property type="match status" value="1"/>
</dbReference>
<evidence type="ECO:0000256" key="8">
    <source>
        <dbReference type="ARBA" id="ARBA00022618"/>
    </source>
</evidence>
<dbReference type="GO" id="GO:0005829">
    <property type="term" value="C:cytosol"/>
    <property type="evidence" value="ECO:0007669"/>
    <property type="project" value="TreeGrafter"/>
</dbReference>
<keyword evidence="16 19" id="KW-0961">Cell wall biogenesis/degradation</keyword>
<protein>
    <recommendedName>
        <fullName evidence="6 19">UDP-N-acetylenolpyruvoylglucosamine reductase</fullName>
        <ecNumber evidence="5 19">1.3.1.98</ecNumber>
    </recommendedName>
    <alternativeName>
        <fullName evidence="17 19">UDP-N-acetylmuramate dehydrogenase</fullName>
    </alternativeName>
</protein>
<dbReference type="NCBIfam" id="TIGR00179">
    <property type="entry name" value="murB"/>
    <property type="match status" value="1"/>
</dbReference>